<dbReference type="InterPro" id="IPR000961">
    <property type="entry name" value="AGC-kinase_C"/>
</dbReference>
<keyword evidence="20" id="KW-1185">Reference proteome</keyword>
<feature type="binding site" evidence="15 16">
    <location>
        <position position="345"/>
    </location>
    <ligand>
        <name>ATP</name>
        <dbReference type="ChEBI" id="CHEBI:30616"/>
    </ligand>
</feature>
<evidence type="ECO:0000256" key="12">
    <source>
        <dbReference type="ARBA" id="ARBA00047298"/>
    </source>
</evidence>
<evidence type="ECO:0000256" key="14">
    <source>
        <dbReference type="PIRSR" id="PIRSR000559-1"/>
    </source>
</evidence>
<evidence type="ECO:0000256" key="6">
    <source>
        <dbReference type="ARBA" id="ARBA00022679"/>
    </source>
</evidence>
<evidence type="ECO:0000256" key="4">
    <source>
        <dbReference type="ARBA" id="ARBA00022527"/>
    </source>
</evidence>
<dbReference type="SMART" id="SM00220">
    <property type="entry name" value="S_TKc"/>
    <property type="match status" value="1"/>
</dbReference>
<dbReference type="InterPro" id="IPR035014">
    <property type="entry name" value="STKc_cGK"/>
</dbReference>
<dbReference type="PROSITE" id="PS00107">
    <property type="entry name" value="PROTEIN_KINASE_ATP"/>
    <property type="match status" value="1"/>
</dbReference>
<proteinExistence type="inferred from homology"/>
<comment type="catalytic activity">
    <reaction evidence="13">
        <text>L-seryl-[protein] + ATP = O-phospho-L-seryl-[protein] + ADP + H(+)</text>
        <dbReference type="Rhea" id="RHEA:17989"/>
        <dbReference type="Rhea" id="RHEA-COMP:9863"/>
        <dbReference type="Rhea" id="RHEA-COMP:11604"/>
        <dbReference type="ChEBI" id="CHEBI:15378"/>
        <dbReference type="ChEBI" id="CHEBI:29999"/>
        <dbReference type="ChEBI" id="CHEBI:30616"/>
        <dbReference type="ChEBI" id="CHEBI:83421"/>
        <dbReference type="ChEBI" id="CHEBI:456216"/>
        <dbReference type="EC" id="2.7.11.12"/>
    </reaction>
</comment>
<keyword evidence="10" id="KW-0460">Magnesium</keyword>
<evidence type="ECO:0000313" key="21">
    <source>
        <dbReference type="WBParaSite" id="HCON_00131020-00001"/>
    </source>
</evidence>
<keyword evidence="6" id="KW-0808">Transferase</keyword>
<dbReference type="GO" id="GO:0005524">
    <property type="term" value="F:ATP binding"/>
    <property type="evidence" value="ECO:0007669"/>
    <property type="project" value="UniProtKB-UniRule"/>
</dbReference>
<comment type="cofactor">
    <cofactor evidence="1">
        <name>Mg(2+)</name>
        <dbReference type="ChEBI" id="CHEBI:18420"/>
    </cofactor>
</comment>
<keyword evidence="11" id="KW-0142">cGMP-binding</keyword>
<dbReference type="InterPro" id="IPR014710">
    <property type="entry name" value="RmlC-like_jellyroll"/>
</dbReference>
<dbReference type="WBParaSite" id="HCON_00131020-00001">
    <property type="protein sequence ID" value="HCON_00131020-00001"/>
    <property type="gene ID" value="HCON_00131020"/>
</dbReference>
<dbReference type="Gene3D" id="3.30.200.20">
    <property type="entry name" value="Phosphorylase Kinase, domain 1"/>
    <property type="match status" value="1"/>
</dbReference>
<dbReference type="InterPro" id="IPR018490">
    <property type="entry name" value="cNMP-bd_dom_sf"/>
</dbReference>
<dbReference type="PROSITE" id="PS00108">
    <property type="entry name" value="PROTEIN_KINASE_ST"/>
    <property type="match status" value="1"/>
</dbReference>
<evidence type="ECO:0000256" key="7">
    <source>
        <dbReference type="ARBA" id="ARBA00022741"/>
    </source>
</evidence>
<dbReference type="GO" id="GO:0030553">
    <property type="term" value="F:cGMP binding"/>
    <property type="evidence" value="ECO:0007669"/>
    <property type="project" value="UniProtKB-KW"/>
</dbReference>
<dbReference type="InterPro" id="IPR018488">
    <property type="entry name" value="cNMP-bd_CS"/>
</dbReference>
<evidence type="ECO:0000256" key="9">
    <source>
        <dbReference type="ARBA" id="ARBA00022840"/>
    </source>
</evidence>
<keyword evidence="7 15" id="KW-0547">Nucleotide-binding</keyword>
<sequence length="624" mass="70049">MCAVALPLCATGTVPFCSGCNDNALYSRAHSPASSPAFRKTAVSSEPDVIVNHRVVLKDDSARHCIREAFFSNNFLKNLTSEQIECAAAVMYPVQVDAGSTVIREGDAGNIMYAVQDGVLEVFQRGEFIGVIRRGELFGELSVLHHCRRTATIKAFRSCRMWAIERTAFHSVMVATTREKRKSVIEYLKKCKRFSGLEDQTLLRICDVCVQIDVFFGESIPVHRNFLYVVVHGQVRVEVGDEAIVLRSGEVCRLDEQGTASVSRNQSVFLHSECATATILRMHVDKLCKALNTSNLDDEITPQLCAANEYCSIPLSAFQRVATLGIGGFGRVELVRANGRVFALKVINKSHVMDMKQEKHVLSERDIMLSSDSSFIVKLYRTFKDKEKLYMLMEPCLGGELWSLLRRRGRFENEAARFYCAAALEALQYLHDRNIVYRDLKPENILLDRNGYPKLVDFGFAKRLGTEGRTWTFCGTAEYVPPETVLNKGHDTSMDLWALGILLYELLTGAPPFSNSDPLVVYNAILGGFGKWAWPRYFTKQATELILSLCKEDPDLRLGYGHLDDVRGHPWFDGFDFAEFRLSKLKAPIVPVINSDVDTGNFDTVPSSDSFATGYDESGWDFEF</sequence>
<dbReference type="PROSITE" id="PS50011">
    <property type="entry name" value="PROTEIN_KINASE_DOM"/>
    <property type="match status" value="1"/>
</dbReference>
<name>A0A7I4YQC3_HAECO</name>
<dbReference type="AlphaFoldDB" id="A0A7I4YQC3"/>
<dbReference type="PROSITE" id="PS00889">
    <property type="entry name" value="CNMP_BINDING_2"/>
    <property type="match status" value="1"/>
</dbReference>
<dbReference type="Gene3D" id="1.10.510.10">
    <property type="entry name" value="Transferase(Phosphotransferase) domain 1"/>
    <property type="match status" value="1"/>
</dbReference>
<evidence type="ECO:0000256" key="10">
    <source>
        <dbReference type="ARBA" id="ARBA00022842"/>
    </source>
</evidence>
<dbReference type="InterPro" id="IPR000595">
    <property type="entry name" value="cNMP-bd_dom"/>
</dbReference>
<dbReference type="PANTHER" id="PTHR24353:SF91">
    <property type="match status" value="1"/>
</dbReference>
<dbReference type="InterPro" id="IPR017441">
    <property type="entry name" value="Protein_kinase_ATP_BS"/>
</dbReference>
<accession>A0A7I4YQC3</accession>
<evidence type="ECO:0000259" key="19">
    <source>
        <dbReference type="PROSITE" id="PS51285"/>
    </source>
</evidence>
<dbReference type="Pfam" id="PF00027">
    <property type="entry name" value="cNMP_binding"/>
    <property type="match status" value="1"/>
</dbReference>
<evidence type="ECO:0000256" key="3">
    <source>
        <dbReference type="ARBA" id="ARBA00012428"/>
    </source>
</evidence>
<evidence type="ECO:0000256" key="8">
    <source>
        <dbReference type="ARBA" id="ARBA00022777"/>
    </source>
</evidence>
<evidence type="ECO:0000259" key="17">
    <source>
        <dbReference type="PROSITE" id="PS50011"/>
    </source>
</evidence>
<feature type="domain" description="Protein kinase" evidence="17">
    <location>
        <begin position="318"/>
        <end position="572"/>
    </location>
</feature>
<reference evidence="21" key="1">
    <citation type="submission" date="2020-12" db="UniProtKB">
        <authorList>
            <consortium name="WormBaseParasite"/>
        </authorList>
    </citation>
    <scope>IDENTIFICATION</scope>
    <source>
        <strain evidence="21">MHco3</strain>
    </source>
</reference>
<dbReference type="InterPro" id="IPR002374">
    <property type="entry name" value="cGMP_dep_kinase"/>
</dbReference>
<evidence type="ECO:0000256" key="11">
    <source>
        <dbReference type="ARBA" id="ARBA00022992"/>
    </source>
</evidence>
<dbReference type="SUPFAM" id="SSF51206">
    <property type="entry name" value="cAMP-binding domain-like"/>
    <property type="match status" value="2"/>
</dbReference>
<organism evidence="20 21">
    <name type="scientific">Haemonchus contortus</name>
    <name type="common">Barber pole worm</name>
    <dbReference type="NCBI Taxonomy" id="6289"/>
    <lineage>
        <taxon>Eukaryota</taxon>
        <taxon>Metazoa</taxon>
        <taxon>Ecdysozoa</taxon>
        <taxon>Nematoda</taxon>
        <taxon>Chromadorea</taxon>
        <taxon>Rhabditida</taxon>
        <taxon>Rhabditina</taxon>
        <taxon>Rhabditomorpha</taxon>
        <taxon>Strongyloidea</taxon>
        <taxon>Trichostrongylidae</taxon>
        <taxon>Haemonchus</taxon>
    </lineage>
</organism>
<keyword evidence="9 15" id="KW-0067">ATP-binding</keyword>
<feature type="binding site" evidence="15">
    <location>
        <begin position="324"/>
        <end position="332"/>
    </location>
    <ligand>
        <name>ATP</name>
        <dbReference type="ChEBI" id="CHEBI:30616"/>
    </ligand>
</feature>
<evidence type="ECO:0000256" key="16">
    <source>
        <dbReference type="PROSITE-ProRule" id="PRU10141"/>
    </source>
</evidence>
<dbReference type="PROSITE" id="PS50042">
    <property type="entry name" value="CNMP_BINDING_3"/>
    <property type="match status" value="1"/>
</dbReference>
<dbReference type="PROSITE" id="PS51285">
    <property type="entry name" value="AGC_KINASE_CTER"/>
    <property type="match status" value="1"/>
</dbReference>
<keyword evidence="4" id="KW-0723">Serine/threonine-protein kinase</keyword>
<dbReference type="Proteomes" id="UP000025227">
    <property type="component" value="Unplaced"/>
</dbReference>
<evidence type="ECO:0000313" key="20">
    <source>
        <dbReference type="Proteomes" id="UP000025227"/>
    </source>
</evidence>
<feature type="domain" description="AGC-kinase C-terminal" evidence="19">
    <location>
        <begin position="573"/>
        <end position="624"/>
    </location>
</feature>
<dbReference type="SUPFAM" id="SSF56112">
    <property type="entry name" value="Protein kinase-like (PK-like)"/>
    <property type="match status" value="1"/>
</dbReference>
<dbReference type="GO" id="GO:0004692">
    <property type="term" value="F:cGMP-dependent protein kinase activity"/>
    <property type="evidence" value="ECO:0007669"/>
    <property type="project" value="UniProtKB-EC"/>
</dbReference>
<dbReference type="OrthoDB" id="63267at2759"/>
<protein>
    <recommendedName>
        <fullName evidence="3">cGMP-dependent protein kinase</fullName>
        <ecNumber evidence="3">2.7.11.12</ecNumber>
    </recommendedName>
</protein>
<evidence type="ECO:0000256" key="1">
    <source>
        <dbReference type="ARBA" id="ARBA00001946"/>
    </source>
</evidence>
<keyword evidence="5" id="KW-0140">cGMP</keyword>
<evidence type="ECO:0000256" key="2">
    <source>
        <dbReference type="ARBA" id="ARBA00006352"/>
    </source>
</evidence>
<evidence type="ECO:0000256" key="13">
    <source>
        <dbReference type="ARBA" id="ARBA00047462"/>
    </source>
</evidence>
<keyword evidence="8" id="KW-0418">Kinase</keyword>
<dbReference type="CDD" id="cd05572">
    <property type="entry name" value="STKc_cGK"/>
    <property type="match status" value="1"/>
</dbReference>
<dbReference type="CDD" id="cd00038">
    <property type="entry name" value="CAP_ED"/>
    <property type="match status" value="1"/>
</dbReference>
<evidence type="ECO:0000259" key="18">
    <source>
        <dbReference type="PROSITE" id="PS50042"/>
    </source>
</evidence>
<dbReference type="EC" id="2.7.11.12" evidence="3"/>
<comment type="catalytic activity">
    <reaction evidence="12">
        <text>L-threonyl-[protein] + ATP = O-phospho-L-threonyl-[protein] + ADP + H(+)</text>
        <dbReference type="Rhea" id="RHEA:46608"/>
        <dbReference type="Rhea" id="RHEA-COMP:11060"/>
        <dbReference type="Rhea" id="RHEA-COMP:11605"/>
        <dbReference type="ChEBI" id="CHEBI:15378"/>
        <dbReference type="ChEBI" id="CHEBI:30013"/>
        <dbReference type="ChEBI" id="CHEBI:30616"/>
        <dbReference type="ChEBI" id="CHEBI:61977"/>
        <dbReference type="ChEBI" id="CHEBI:456216"/>
        <dbReference type="EC" id="2.7.11.12"/>
    </reaction>
</comment>
<dbReference type="PANTHER" id="PTHR24353">
    <property type="entry name" value="CYCLIC NUCLEOTIDE-DEPENDENT PROTEIN KINASE"/>
    <property type="match status" value="1"/>
</dbReference>
<feature type="domain" description="Cyclic nucleotide-binding" evidence="18">
    <location>
        <begin position="75"/>
        <end position="190"/>
    </location>
</feature>
<evidence type="ECO:0000256" key="5">
    <source>
        <dbReference type="ARBA" id="ARBA00022535"/>
    </source>
</evidence>
<evidence type="ECO:0000256" key="15">
    <source>
        <dbReference type="PIRSR" id="PIRSR000559-2"/>
    </source>
</evidence>
<dbReference type="PIRSF" id="PIRSF000559">
    <property type="entry name" value="cGMP-dep_kinase"/>
    <property type="match status" value="1"/>
</dbReference>
<dbReference type="InterPro" id="IPR008271">
    <property type="entry name" value="Ser/Thr_kinase_AS"/>
</dbReference>
<dbReference type="InterPro" id="IPR000719">
    <property type="entry name" value="Prot_kinase_dom"/>
</dbReference>
<dbReference type="InterPro" id="IPR011009">
    <property type="entry name" value="Kinase-like_dom_sf"/>
</dbReference>
<dbReference type="Gene3D" id="2.60.120.10">
    <property type="entry name" value="Jelly Rolls"/>
    <property type="match status" value="1"/>
</dbReference>
<dbReference type="Pfam" id="PF00069">
    <property type="entry name" value="Pkinase"/>
    <property type="match status" value="1"/>
</dbReference>
<dbReference type="FunFam" id="1.10.510.10:FF:000571">
    <property type="entry name" value="Maternal embryonic leucine zipper kinase"/>
    <property type="match status" value="1"/>
</dbReference>
<feature type="active site" description="Proton acceptor" evidence="14">
    <location>
        <position position="439"/>
    </location>
</feature>
<dbReference type="SMART" id="SM00100">
    <property type="entry name" value="cNMP"/>
    <property type="match status" value="1"/>
</dbReference>
<comment type="similarity">
    <text evidence="2">Belongs to the protein kinase superfamily. AGC Ser/Thr protein kinase family. cGMP subfamily.</text>
</comment>